<keyword evidence="6" id="KW-0282">Flagellum</keyword>
<keyword evidence="5" id="KW-0472">Membrane</keyword>
<evidence type="ECO:0000256" key="4">
    <source>
        <dbReference type="RuleBase" id="RU361282"/>
    </source>
</evidence>
<dbReference type="GO" id="GO:0097589">
    <property type="term" value="C:archaeal-type flagellum"/>
    <property type="evidence" value="ECO:0007669"/>
    <property type="project" value="UniProtKB-SubCell"/>
</dbReference>
<keyword evidence="3 4" id="KW-0974">Archaeal flagellum</keyword>
<evidence type="ECO:0000256" key="5">
    <source>
        <dbReference type="SAM" id="Phobius"/>
    </source>
</evidence>
<protein>
    <recommendedName>
        <fullName evidence="4">Flagellin</fullName>
    </recommendedName>
</protein>
<keyword evidence="6" id="KW-0969">Cilium</keyword>
<comment type="similarity">
    <text evidence="2 4">Belongs to the archaeal flagellin family.</text>
</comment>
<proteinExistence type="inferred from homology"/>
<dbReference type="PANTHER" id="PTHR35903:SF1">
    <property type="entry name" value="FLAGELLIN B1"/>
    <property type="match status" value="1"/>
</dbReference>
<keyword evidence="5" id="KW-0812">Transmembrane</keyword>
<reference evidence="6 7" key="1">
    <citation type="journal article" date="2015" name="Genome Announc.">
        <title>Complete Genome Sequence of Methanosphaerula palustris E1-9CT, a Hydrogenotrophic Methanogen Isolated from a Minerotrophic Fen Peatland.</title>
        <authorList>
            <person name="Cadillo-Quiroz H."/>
            <person name="Browne P."/>
            <person name="Kyrpides N."/>
            <person name="Woyke T."/>
            <person name="Goodwin L."/>
            <person name="Detter C."/>
            <person name="Yavitt J.B."/>
            <person name="Zinder S.H."/>
        </authorList>
    </citation>
    <scope>NUCLEOTIDE SEQUENCE [LARGE SCALE GENOMIC DNA]</scope>
    <source>
        <strain evidence="7">ATCC BAA-1556 / DSM 19958 / E1-9c</strain>
    </source>
</reference>
<comment type="function">
    <text evidence="4">Flagellin is the subunit protein which polymerizes to form the filaments of archaeal flagella.</text>
</comment>
<sequence>MRDQIKNEDAFTGLEAAIVLIAFVVVAAVFSYVVLGAGFFTTQKSQETVHTAVGQASSAVEIVGNVYGKGTAGTSIGTVVFSIGLAAGATSVDINKTVLTFSTGETIETLTFAGSATPDGSGTVTAGKWAITRQDNSLGAENKVLDSGEQFTITAMPSTALKAYAGFNIDVKPAVGAALAIHRTVPAYIDAVNLLY</sequence>
<dbReference type="STRING" id="521011.Mpal_2395"/>
<dbReference type="InterPro" id="IPR002774">
    <property type="entry name" value="Flagellin_arc-type"/>
</dbReference>
<evidence type="ECO:0000256" key="2">
    <source>
        <dbReference type="ARBA" id="ARBA00010256"/>
    </source>
</evidence>
<dbReference type="PANTHER" id="PTHR35903">
    <property type="entry name" value="FLAGELLIN B1"/>
    <property type="match status" value="1"/>
</dbReference>
<evidence type="ECO:0000313" key="6">
    <source>
        <dbReference type="EMBL" id="ACL17675.1"/>
    </source>
</evidence>
<evidence type="ECO:0000256" key="3">
    <source>
        <dbReference type="ARBA" id="ARBA00022440"/>
    </source>
</evidence>
<dbReference type="RefSeq" id="WP_012618994.1">
    <property type="nucleotide sequence ID" value="NC_011832.1"/>
</dbReference>
<dbReference type="Pfam" id="PF01917">
    <property type="entry name" value="Flagellin_arch-type"/>
    <property type="match status" value="1"/>
</dbReference>
<keyword evidence="5" id="KW-1133">Transmembrane helix</keyword>
<accession>B8GEH4</accession>
<gene>
    <name evidence="6" type="ordered locus">Mpal_2395</name>
</gene>
<organism evidence="6 7">
    <name type="scientific">Methanosphaerula palustris (strain ATCC BAA-1556 / DSM 19958 / E1-9c)</name>
    <dbReference type="NCBI Taxonomy" id="521011"/>
    <lineage>
        <taxon>Archaea</taxon>
        <taxon>Methanobacteriati</taxon>
        <taxon>Methanobacteriota</taxon>
        <taxon>Stenosarchaea group</taxon>
        <taxon>Methanomicrobia</taxon>
        <taxon>Methanomicrobiales</taxon>
        <taxon>Methanoregulaceae</taxon>
        <taxon>Methanosphaerula</taxon>
    </lineage>
</organism>
<evidence type="ECO:0000256" key="1">
    <source>
        <dbReference type="ARBA" id="ARBA00004618"/>
    </source>
</evidence>
<dbReference type="Proteomes" id="UP000002457">
    <property type="component" value="Chromosome"/>
</dbReference>
<dbReference type="EMBL" id="CP001338">
    <property type="protein sequence ID" value="ACL17675.1"/>
    <property type="molecule type" value="Genomic_DNA"/>
</dbReference>
<comment type="subcellular location">
    <subcellularLocation>
        <location evidence="1 4">Archaeal flagellum</location>
    </subcellularLocation>
</comment>
<dbReference type="NCBIfam" id="TIGR02537">
    <property type="entry name" value="arch_flag_Nterm"/>
    <property type="match status" value="1"/>
</dbReference>
<dbReference type="InterPro" id="IPR013373">
    <property type="entry name" value="Flagellin/pilin_N_arc"/>
</dbReference>
<feature type="transmembrane region" description="Helical" evidence="5">
    <location>
        <begin position="16"/>
        <end position="40"/>
    </location>
</feature>
<name>B8GEH4_METPE</name>
<dbReference type="GO" id="GO:0097588">
    <property type="term" value="P:archaeal or bacterial-type flagellum-dependent cell motility"/>
    <property type="evidence" value="ECO:0007669"/>
    <property type="project" value="InterPro"/>
</dbReference>
<dbReference type="GO" id="GO:0005198">
    <property type="term" value="F:structural molecule activity"/>
    <property type="evidence" value="ECO:0007669"/>
    <property type="project" value="InterPro"/>
</dbReference>
<dbReference type="OrthoDB" id="111617at2157"/>
<dbReference type="KEGG" id="mpl:Mpal_2395"/>
<dbReference type="AlphaFoldDB" id="B8GEH4"/>
<evidence type="ECO:0000313" key="7">
    <source>
        <dbReference type="Proteomes" id="UP000002457"/>
    </source>
</evidence>
<keyword evidence="7" id="KW-1185">Reference proteome</keyword>
<keyword evidence="6" id="KW-0966">Cell projection</keyword>
<dbReference type="HOGENOM" id="CLU_084671_1_0_2"/>
<dbReference type="eggNOG" id="arCOG01829">
    <property type="taxonomic scope" value="Archaea"/>
</dbReference>
<dbReference type="GeneID" id="7272118"/>